<evidence type="ECO:0000256" key="3">
    <source>
        <dbReference type="ARBA" id="ARBA00022514"/>
    </source>
</evidence>
<dbReference type="EC" id="5.3.2.1" evidence="9"/>
<dbReference type="GO" id="GO:0005125">
    <property type="term" value="F:cytokine activity"/>
    <property type="evidence" value="ECO:0007669"/>
    <property type="project" value="UniProtKB-KW"/>
</dbReference>
<evidence type="ECO:0000256" key="7">
    <source>
        <dbReference type="ARBA" id="ARBA00036823"/>
    </source>
</evidence>
<dbReference type="Pfam" id="PF01187">
    <property type="entry name" value="MIF"/>
    <property type="match status" value="1"/>
</dbReference>
<dbReference type="Ensembl" id="ENSSSCT00070041851.1">
    <property type="protein sequence ID" value="ENSSSCP00070035147.1"/>
    <property type="gene ID" value="ENSSSCG00070021043.1"/>
</dbReference>
<evidence type="ECO:0000256" key="13">
    <source>
        <dbReference type="ARBA" id="ARBA00042730"/>
    </source>
</evidence>
<keyword evidence="4" id="KW-0964">Secreted</keyword>
<proteinExistence type="inferred from homology"/>
<evidence type="ECO:0000256" key="8">
    <source>
        <dbReference type="ARBA" id="ARBA00038932"/>
    </source>
</evidence>
<comment type="function">
    <text evidence="14">Pro-inflammatory cytokine involved in the innate immune response to bacterial pathogens. The expression of MIF at sites of inflammation suggests a role as mediator in regulating the function of macrophages in host defense. Counteracts the anti-inflammatory activity of glucocorticoids. Has phenylpyruvate tautomerase and dopachrome tautomerase activity (in vitro), but the physiological substrate is not known. It is not clear whether the tautomerase activity has any physiological relevance, and whether it is important for cytokine activity.</text>
</comment>
<reference evidence="15" key="2">
    <citation type="submission" date="2025-08" db="UniProtKB">
        <authorList>
            <consortium name="Ensembl"/>
        </authorList>
    </citation>
    <scope>IDENTIFICATION</scope>
</reference>
<evidence type="ECO:0000256" key="4">
    <source>
        <dbReference type="ARBA" id="ARBA00022525"/>
    </source>
</evidence>
<evidence type="ECO:0000256" key="10">
    <source>
        <dbReference type="ARBA" id="ARBA00039619"/>
    </source>
</evidence>
<dbReference type="SUPFAM" id="SSF55331">
    <property type="entry name" value="Tautomerase/MIF"/>
    <property type="match status" value="1"/>
</dbReference>
<dbReference type="EC" id="5.3.3.12" evidence="8"/>
<dbReference type="PROSITE" id="PS01158">
    <property type="entry name" value="MIF"/>
    <property type="match status" value="1"/>
</dbReference>
<name>A0A4X1V0N0_PIG</name>
<dbReference type="PANTHER" id="PTHR11954:SF6">
    <property type="entry name" value="MACROPHAGE MIGRATION INHIBITORY FACTOR"/>
    <property type="match status" value="1"/>
</dbReference>
<comment type="subcellular location">
    <subcellularLocation>
        <location evidence="1">Secreted</location>
    </subcellularLocation>
</comment>
<evidence type="ECO:0000313" key="16">
    <source>
        <dbReference type="Proteomes" id="UP000314985"/>
    </source>
</evidence>
<evidence type="ECO:0000256" key="5">
    <source>
        <dbReference type="ARBA" id="ARBA00023235"/>
    </source>
</evidence>
<dbReference type="Gene3D" id="3.30.429.10">
    <property type="entry name" value="Macrophage Migration Inhibitory Factor"/>
    <property type="match status" value="1"/>
</dbReference>
<evidence type="ECO:0000256" key="6">
    <source>
        <dbReference type="ARBA" id="ARBA00036735"/>
    </source>
</evidence>
<dbReference type="GO" id="GO:0004167">
    <property type="term" value="F:dopachrome isomerase activity"/>
    <property type="evidence" value="ECO:0007669"/>
    <property type="project" value="UniProtKB-EC"/>
</dbReference>
<protein>
    <recommendedName>
        <fullName evidence="10">Macrophage migration inhibitory factor</fullName>
        <ecNumber evidence="9">5.3.2.1</ecNumber>
        <ecNumber evidence="8">5.3.3.12</ecNumber>
    </recommendedName>
    <alternativeName>
        <fullName evidence="13">L-dopachrome isomerase</fullName>
    </alternativeName>
    <alternativeName>
        <fullName evidence="11">L-dopachrome tautomerase</fullName>
    </alternativeName>
    <alternativeName>
        <fullName evidence="12">Phenylpyruvate tautomerase</fullName>
    </alternativeName>
</protein>
<comment type="catalytic activity">
    <reaction evidence="6">
        <text>3-phenylpyruvate = enol-phenylpyruvate</text>
        <dbReference type="Rhea" id="RHEA:17097"/>
        <dbReference type="ChEBI" id="CHEBI:16815"/>
        <dbReference type="ChEBI" id="CHEBI:18005"/>
        <dbReference type="EC" id="5.3.2.1"/>
    </reaction>
</comment>
<evidence type="ECO:0000256" key="9">
    <source>
        <dbReference type="ARBA" id="ARBA00039086"/>
    </source>
</evidence>
<dbReference type="AlphaFoldDB" id="A0A4X1V0N0"/>
<evidence type="ECO:0000313" key="15">
    <source>
        <dbReference type="Ensembl" id="ENSSSCP00070035147.1"/>
    </source>
</evidence>
<dbReference type="GO" id="GO:0005615">
    <property type="term" value="C:extracellular space"/>
    <property type="evidence" value="ECO:0007669"/>
    <property type="project" value="UniProtKB-KW"/>
</dbReference>
<keyword evidence="3" id="KW-0202">Cytokine</keyword>
<evidence type="ECO:0000256" key="11">
    <source>
        <dbReference type="ARBA" id="ARBA00041631"/>
    </source>
</evidence>
<dbReference type="Proteomes" id="UP000314985">
    <property type="component" value="Chromosome 14"/>
</dbReference>
<dbReference type="GO" id="GO:0050178">
    <property type="term" value="F:phenylpyruvate tautomerase activity"/>
    <property type="evidence" value="ECO:0007669"/>
    <property type="project" value="UniProtKB-EC"/>
</dbReference>
<accession>A0A4X1V0N0</accession>
<organism evidence="15 16">
    <name type="scientific">Sus scrofa</name>
    <name type="common">Pig</name>
    <dbReference type="NCBI Taxonomy" id="9823"/>
    <lineage>
        <taxon>Eukaryota</taxon>
        <taxon>Metazoa</taxon>
        <taxon>Chordata</taxon>
        <taxon>Craniata</taxon>
        <taxon>Vertebrata</taxon>
        <taxon>Euteleostomi</taxon>
        <taxon>Mammalia</taxon>
        <taxon>Eutheria</taxon>
        <taxon>Laurasiatheria</taxon>
        <taxon>Artiodactyla</taxon>
        <taxon>Suina</taxon>
        <taxon>Suidae</taxon>
        <taxon>Sus</taxon>
    </lineage>
</organism>
<keyword evidence="5" id="KW-0413">Isomerase</keyword>
<evidence type="ECO:0000256" key="2">
    <source>
        <dbReference type="ARBA" id="ARBA00005851"/>
    </source>
</evidence>
<dbReference type="InterPro" id="IPR019829">
    <property type="entry name" value="Macrophage_inhib_fac_CS"/>
</dbReference>
<dbReference type="InterPro" id="IPR001398">
    <property type="entry name" value="Macrophage_inhib_fac"/>
</dbReference>
<evidence type="ECO:0000256" key="12">
    <source>
        <dbReference type="ARBA" id="ARBA00041912"/>
    </source>
</evidence>
<dbReference type="PANTHER" id="PTHR11954">
    <property type="entry name" value="D-DOPACHROME DECARBOXYLASE"/>
    <property type="match status" value="1"/>
</dbReference>
<comment type="similarity">
    <text evidence="2">Belongs to the MIF family.</text>
</comment>
<evidence type="ECO:0000256" key="1">
    <source>
        <dbReference type="ARBA" id="ARBA00004613"/>
    </source>
</evidence>
<comment type="catalytic activity">
    <reaction evidence="7">
        <text>L-dopachrome = 5,6-dihydroxyindole-2-carboxylate</text>
        <dbReference type="Rhea" id="RHEA:13041"/>
        <dbReference type="ChEBI" id="CHEBI:16875"/>
        <dbReference type="ChEBI" id="CHEBI:57509"/>
        <dbReference type="EC" id="5.3.3.12"/>
    </reaction>
</comment>
<reference evidence="15 16" key="1">
    <citation type="submission" date="2017-08" db="EMBL/GenBank/DDBJ databases">
        <title>USMARCv1.0.</title>
        <authorList>
            <person name="Hannum G.I."/>
            <person name="Koren S."/>
            <person name="Schroeder S.G."/>
            <person name="Chin S.C."/>
            <person name="Nonneman D.J."/>
            <person name="Becker S.A."/>
            <person name="Rosen B.D."/>
            <person name="Bickhart D.M."/>
            <person name="Putnam N.H."/>
            <person name="Green R.E."/>
            <person name="Tuggle C.K."/>
            <person name="Liu H."/>
            <person name="Rohrer G.A."/>
            <person name="Warr A."/>
            <person name="Hall R."/>
            <person name="Kim K."/>
            <person name="Hume D.A."/>
            <person name="Talbot R."/>
            <person name="Chow W."/>
            <person name="Howe K."/>
            <person name="Schwartz A.S."/>
            <person name="Watson M."/>
            <person name="Archibald A.L."/>
            <person name="Phillippy A.M."/>
            <person name="Smith T.P.L."/>
        </authorList>
    </citation>
    <scope>NUCLEOTIDE SEQUENCE [LARGE SCALE GENOMIC DNA]</scope>
</reference>
<evidence type="ECO:0000256" key="14">
    <source>
        <dbReference type="ARBA" id="ARBA00046107"/>
    </source>
</evidence>
<dbReference type="InterPro" id="IPR014347">
    <property type="entry name" value="Tautomerase/MIF_sf"/>
</dbReference>
<sequence length="261" mass="28191">MPQPCTFRNSPMRRGRCELAGHCPITWCCWCGPSSYLCIPWGASLERCLLGPWPSSWEVRFLCSGSPLFLAIMPMFVVNTNVPRASVPDGFLSELTQQLVQAMGKPAQYIAVHVVPDQLMAFGGSSEPCALCSLHSIGKIGGAQNRSYSKLLCGLLAERLRISPDRCVGAEGRGARGHGGRPVARSASLPSPQDLHQLLRHERGQCGLERLHLRLRAAPQDSFALGLAPPALFSACLAPSDPSSRKREINGVEMAASGFLD</sequence>